<evidence type="ECO:0000256" key="1">
    <source>
        <dbReference type="SAM" id="MobiDB-lite"/>
    </source>
</evidence>
<evidence type="ECO:0000313" key="2">
    <source>
        <dbReference type="EMBL" id="MED6133138.1"/>
    </source>
</evidence>
<protein>
    <submittedName>
        <fullName evidence="2">Uncharacterized protein</fullName>
    </submittedName>
</protein>
<proteinExistence type="predicted"/>
<evidence type="ECO:0000313" key="3">
    <source>
        <dbReference type="Proteomes" id="UP001341840"/>
    </source>
</evidence>
<feature type="region of interest" description="Disordered" evidence="1">
    <location>
        <begin position="56"/>
        <end position="90"/>
    </location>
</feature>
<accession>A0ABU6SAG4</accession>
<name>A0ABU6SAG4_9FABA</name>
<keyword evidence="3" id="KW-1185">Reference proteome</keyword>
<organism evidence="2 3">
    <name type="scientific">Stylosanthes scabra</name>
    <dbReference type="NCBI Taxonomy" id="79078"/>
    <lineage>
        <taxon>Eukaryota</taxon>
        <taxon>Viridiplantae</taxon>
        <taxon>Streptophyta</taxon>
        <taxon>Embryophyta</taxon>
        <taxon>Tracheophyta</taxon>
        <taxon>Spermatophyta</taxon>
        <taxon>Magnoliopsida</taxon>
        <taxon>eudicotyledons</taxon>
        <taxon>Gunneridae</taxon>
        <taxon>Pentapetalae</taxon>
        <taxon>rosids</taxon>
        <taxon>fabids</taxon>
        <taxon>Fabales</taxon>
        <taxon>Fabaceae</taxon>
        <taxon>Papilionoideae</taxon>
        <taxon>50 kb inversion clade</taxon>
        <taxon>dalbergioids sensu lato</taxon>
        <taxon>Dalbergieae</taxon>
        <taxon>Pterocarpus clade</taxon>
        <taxon>Stylosanthes</taxon>
    </lineage>
</organism>
<gene>
    <name evidence="2" type="ORF">PIB30_025773</name>
</gene>
<sequence length="90" mass="9517">MGYTPTPHLRGPCCLTLSQETQKGFDDAAASQTLFSSPCSASIAIVNVAVENKIEADKSSPIAVREGGSDGEEMDREKRQEDVSSVAQGD</sequence>
<comment type="caution">
    <text evidence="2">The sequence shown here is derived from an EMBL/GenBank/DDBJ whole genome shotgun (WGS) entry which is preliminary data.</text>
</comment>
<dbReference type="Proteomes" id="UP001341840">
    <property type="component" value="Unassembled WGS sequence"/>
</dbReference>
<dbReference type="EMBL" id="JASCZI010060510">
    <property type="protein sequence ID" value="MED6133138.1"/>
    <property type="molecule type" value="Genomic_DNA"/>
</dbReference>
<reference evidence="2 3" key="1">
    <citation type="journal article" date="2023" name="Plants (Basel)">
        <title>Bridging the Gap: Combining Genomics and Transcriptomics Approaches to Understand Stylosanthes scabra, an Orphan Legume from the Brazilian Caatinga.</title>
        <authorList>
            <person name="Ferreira-Neto J.R.C."/>
            <person name="da Silva M.D."/>
            <person name="Binneck E."/>
            <person name="de Melo N.F."/>
            <person name="da Silva R.H."/>
            <person name="de Melo A.L.T.M."/>
            <person name="Pandolfi V."/>
            <person name="Bustamante F.O."/>
            <person name="Brasileiro-Vidal A.C."/>
            <person name="Benko-Iseppon A.M."/>
        </authorList>
    </citation>
    <scope>NUCLEOTIDE SEQUENCE [LARGE SCALE GENOMIC DNA]</scope>
    <source>
        <tissue evidence="2">Leaves</tissue>
    </source>
</reference>